<comment type="caution">
    <text evidence="7">The sequence shown here is derived from an EMBL/GenBank/DDBJ whole genome shotgun (WGS) entry which is preliminary data.</text>
</comment>
<evidence type="ECO:0000313" key="7">
    <source>
        <dbReference type="EMBL" id="TCP97375.1"/>
    </source>
</evidence>
<dbReference type="AlphaFoldDB" id="A0A4R2T5L8"/>
<dbReference type="Proteomes" id="UP000295504">
    <property type="component" value="Unassembled WGS sequence"/>
</dbReference>
<dbReference type="InterPro" id="IPR036804">
    <property type="entry name" value="CheR_N_sf"/>
</dbReference>
<dbReference type="InterPro" id="IPR026024">
    <property type="entry name" value="Chemotaxis_MeTrfase_CheR"/>
</dbReference>
<dbReference type="InterPro" id="IPR022642">
    <property type="entry name" value="CheR_C"/>
</dbReference>
<evidence type="ECO:0000256" key="1">
    <source>
        <dbReference type="ARBA" id="ARBA00001541"/>
    </source>
</evidence>
<dbReference type="PROSITE" id="PS50123">
    <property type="entry name" value="CHER"/>
    <property type="match status" value="1"/>
</dbReference>
<accession>A0A4R2T5L8</accession>
<dbReference type="InterPro" id="IPR050903">
    <property type="entry name" value="Bact_Chemotaxis_MeTrfase"/>
</dbReference>
<evidence type="ECO:0000259" key="6">
    <source>
        <dbReference type="PROSITE" id="PS50123"/>
    </source>
</evidence>
<dbReference type="EMBL" id="SLYC01000046">
    <property type="protein sequence ID" value="TCP97375.1"/>
    <property type="molecule type" value="Genomic_DNA"/>
</dbReference>
<dbReference type="EC" id="2.1.1.80" evidence="2"/>
<comment type="catalytic activity">
    <reaction evidence="1">
        <text>L-glutamyl-[protein] + S-adenosyl-L-methionine = [protein]-L-glutamate 5-O-methyl ester + S-adenosyl-L-homocysteine</text>
        <dbReference type="Rhea" id="RHEA:24452"/>
        <dbReference type="Rhea" id="RHEA-COMP:10208"/>
        <dbReference type="Rhea" id="RHEA-COMP:10311"/>
        <dbReference type="ChEBI" id="CHEBI:29973"/>
        <dbReference type="ChEBI" id="CHEBI:57856"/>
        <dbReference type="ChEBI" id="CHEBI:59789"/>
        <dbReference type="ChEBI" id="CHEBI:82795"/>
        <dbReference type="EC" id="2.1.1.80"/>
    </reaction>
</comment>
<dbReference type="Pfam" id="PF03705">
    <property type="entry name" value="CheR_N"/>
    <property type="match status" value="1"/>
</dbReference>
<dbReference type="RefSeq" id="WP_132849487.1">
    <property type="nucleotide sequence ID" value="NZ_CP058648.1"/>
</dbReference>
<reference evidence="7 8" key="1">
    <citation type="submission" date="2019-03" db="EMBL/GenBank/DDBJ databases">
        <title>Genomic Encyclopedia of Type Strains, Phase IV (KMG-IV): sequencing the most valuable type-strain genomes for metagenomic binning, comparative biology and taxonomic classification.</title>
        <authorList>
            <person name="Goeker M."/>
        </authorList>
    </citation>
    <scope>NUCLEOTIDE SEQUENCE [LARGE SCALE GENOMIC DNA]</scope>
    <source>
        <strain evidence="7 8">DSM 100013</strain>
    </source>
</reference>
<dbReference type="GO" id="GO:0032259">
    <property type="term" value="P:methylation"/>
    <property type="evidence" value="ECO:0007669"/>
    <property type="project" value="UniProtKB-KW"/>
</dbReference>
<dbReference type="SUPFAM" id="SSF47757">
    <property type="entry name" value="Chemotaxis receptor methyltransferase CheR, N-terminal domain"/>
    <property type="match status" value="1"/>
</dbReference>
<keyword evidence="3 7" id="KW-0489">Methyltransferase</keyword>
<keyword evidence="8" id="KW-1185">Reference proteome</keyword>
<evidence type="ECO:0000256" key="4">
    <source>
        <dbReference type="ARBA" id="ARBA00022679"/>
    </source>
</evidence>
<dbReference type="PANTHER" id="PTHR24422:SF26">
    <property type="entry name" value="CHEMOTAXIS PROTEIN METHYLTRANSFERASE"/>
    <property type="match status" value="1"/>
</dbReference>
<dbReference type="PRINTS" id="PR00996">
    <property type="entry name" value="CHERMTFRASE"/>
</dbReference>
<dbReference type="SUPFAM" id="SSF53335">
    <property type="entry name" value="S-adenosyl-L-methionine-dependent methyltransferases"/>
    <property type="match status" value="1"/>
</dbReference>
<sequence length="271" mass="32126">MLGITDKEFMQLSDYIKMNFGIHLKKEKQTLVTGRLYNVLQQQGFNSFTDYYKYVIADKSGEAVVTLIDKITTNHTFFMREVDHFYYFRDTVLLYLANSVKEKDLRIWSAACSSGEEAYTLAMIIDEFFGVEKHMWDTKVLATDISNNILNTAKKGVYSRERISPLPSSWKKKYLKEYENDNYVFIDKIKNEVLFRKLNLMDRSFPFKKKFHVIFCRNVMIYFDNETKNELINKFYNLLEPGGFLFIGHSESINRDSPKFTYVRPSIYRKL</sequence>
<dbReference type="Pfam" id="PF01739">
    <property type="entry name" value="CheR"/>
    <property type="match status" value="1"/>
</dbReference>
<keyword evidence="5" id="KW-0949">S-adenosyl-L-methionine</keyword>
<evidence type="ECO:0000256" key="3">
    <source>
        <dbReference type="ARBA" id="ARBA00022603"/>
    </source>
</evidence>
<proteinExistence type="predicted"/>
<dbReference type="SMART" id="SM00138">
    <property type="entry name" value="MeTrc"/>
    <property type="match status" value="1"/>
</dbReference>
<dbReference type="OrthoDB" id="9816309at2"/>
<dbReference type="PIRSF" id="PIRSF000410">
    <property type="entry name" value="CheR"/>
    <property type="match status" value="1"/>
</dbReference>
<dbReference type="InterPro" id="IPR029063">
    <property type="entry name" value="SAM-dependent_MTases_sf"/>
</dbReference>
<dbReference type="PANTHER" id="PTHR24422">
    <property type="entry name" value="CHEMOTAXIS PROTEIN METHYLTRANSFERASE"/>
    <property type="match status" value="1"/>
</dbReference>
<dbReference type="Gene3D" id="1.10.155.10">
    <property type="entry name" value="Chemotaxis receptor methyltransferase CheR, N-terminal domain"/>
    <property type="match status" value="1"/>
</dbReference>
<evidence type="ECO:0000256" key="2">
    <source>
        <dbReference type="ARBA" id="ARBA00012534"/>
    </source>
</evidence>
<evidence type="ECO:0000256" key="5">
    <source>
        <dbReference type="ARBA" id="ARBA00022691"/>
    </source>
</evidence>
<organism evidence="7 8">
    <name type="scientific">Serpentinicella alkaliphila</name>
    <dbReference type="NCBI Taxonomy" id="1734049"/>
    <lineage>
        <taxon>Bacteria</taxon>
        <taxon>Bacillati</taxon>
        <taxon>Bacillota</taxon>
        <taxon>Clostridia</taxon>
        <taxon>Peptostreptococcales</taxon>
        <taxon>Natronincolaceae</taxon>
        <taxon>Serpentinicella</taxon>
    </lineage>
</organism>
<dbReference type="InterPro" id="IPR022641">
    <property type="entry name" value="CheR_N"/>
</dbReference>
<feature type="domain" description="CheR-type methyltransferase" evidence="6">
    <location>
        <begin position="1"/>
        <end position="271"/>
    </location>
</feature>
<protein>
    <recommendedName>
        <fullName evidence="2">protein-glutamate O-methyltransferase</fullName>
        <ecNumber evidence="2">2.1.1.80</ecNumber>
    </recommendedName>
</protein>
<evidence type="ECO:0000313" key="8">
    <source>
        <dbReference type="Proteomes" id="UP000295504"/>
    </source>
</evidence>
<name>A0A4R2T5L8_9FIRM</name>
<dbReference type="GO" id="GO:0008983">
    <property type="term" value="F:protein-glutamate O-methyltransferase activity"/>
    <property type="evidence" value="ECO:0007669"/>
    <property type="project" value="UniProtKB-EC"/>
</dbReference>
<gene>
    <name evidence="7" type="ORF">EDD79_104616</name>
</gene>
<dbReference type="InterPro" id="IPR000780">
    <property type="entry name" value="CheR_MeTrfase"/>
</dbReference>
<dbReference type="Gene3D" id="3.40.50.150">
    <property type="entry name" value="Vaccinia Virus protein VP39"/>
    <property type="match status" value="1"/>
</dbReference>
<keyword evidence="4 7" id="KW-0808">Transferase</keyword>